<protein>
    <submittedName>
        <fullName evidence="2">Uncharacterized protein</fullName>
    </submittedName>
</protein>
<organism evidence="2 3">
    <name type="scientific">Marmota monax</name>
    <name type="common">Woodchuck</name>
    <dbReference type="NCBI Taxonomy" id="9995"/>
    <lineage>
        <taxon>Eukaryota</taxon>
        <taxon>Metazoa</taxon>
        <taxon>Chordata</taxon>
        <taxon>Craniata</taxon>
        <taxon>Vertebrata</taxon>
        <taxon>Euteleostomi</taxon>
        <taxon>Mammalia</taxon>
        <taxon>Eutheria</taxon>
        <taxon>Euarchontoglires</taxon>
        <taxon>Glires</taxon>
        <taxon>Rodentia</taxon>
        <taxon>Sciuromorpha</taxon>
        <taxon>Sciuridae</taxon>
        <taxon>Xerinae</taxon>
        <taxon>Marmotini</taxon>
        <taxon>Marmota</taxon>
    </lineage>
</organism>
<dbReference type="PANTHER" id="PTHR16186">
    <property type="entry name" value="SIGNAL-TRANSDUCING ADAPTOR PROTEIN-RELATED"/>
    <property type="match status" value="1"/>
</dbReference>
<feature type="compositionally biased region" description="Pro residues" evidence="1">
    <location>
        <begin position="38"/>
        <end position="47"/>
    </location>
</feature>
<name>A0A5E4CHG9_MARMO</name>
<dbReference type="InterPro" id="IPR039111">
    <property type="entry name" value="STAP1/STAP2"/>
</dbReference>
<proteinExistence type="predicted"/>
<comment type="caution">
    <text evidence="2">The sequence shown here is derived from an EMBL/GenBank/DDBJ whole genome shotgun (WGS) entry which is preliminary data.</text>
</comment>
<evidence type="ECO:0000313" key="2">
    <source>
        <dbReference type="EMBL" id="VTJ80341.1"/>
    </source>
</evidence>
<accession>A0A5E4CHG9</accession>
<feature type="region of interest" description="Disordered" evidence="1">
    <location>
        <begin position="73"/>
        <end position="116"/>
    </location>
</feature>
<keyword evidence="3" id="KW-1185">Reference proteome</keyword>
<sequence>MGQRGPPELRGVTRTGPAPPAGGPKSLPPVASSQDKLPPLPPLPPLPSQDDNYVTPIADAPAADYVNQDVSSSGCLVVPKPKKLAKAPAKPPKPPTLPKPVPKGNNRPPARKLVGGSPQAAFLATRLGDVTAELQERLQKRRALEQ</sequence>
<evidence type="ECO:0000256" key="1">
    <source>
        <dbReference type="SAM" id="MobiDB-lite"/>
    </source>
</evidence>
<dbReference type="Proteomes" id="UP000335636">
    <property type="component" value="Unassembled WGS sequence"/>
</dbReference>
<evidence type="ECO:0000313" key="3">
    <source>
        <dbReference type="Proteomes" id="UP000335636"/>
    </source>
</evidence>
<reference evidence="2" key="1">
    <citation type="submission" date="2019-04" db="EMBL/GenBank/DDBJ databases">
        <authorList>
            <person name="Alioto T."/>
            <person name="Alioto T."/>
        </authorList>
    </citation>
    <scope>NUCLEOTIDE SEQUENCE [LARGE SCALE GENOMIC DNA]</scope>
</reference>
<dbReference type="PANTHER" id="PTHR16186:SF11">
    <property type="entry name" value="SIGNAL-TRANSDUCING ADAPTOR PROTEIN 2"/>
    <property type="match status" value="1"/>
</dbReference>
<dbReference type="GO" id="GO:0035591">
    <property type="term" value="F:signaling adaptor activity"/>
    <property type="evidence" value="ECO:0007669"/>
    <property type="project" value="InterPro"/>
</dbReference>
<gene>
    <name evidence="2" type="ORF">MONAX_5E024802</name>
</gene>
<feature type="compositionally biased region" description="Pro residues" evidence="1">
    <location>
        <begin position="89"/>
        <end position="101"/>
    </location>
</feature>
<dbReference type="EMBL" id="CABDUW010001293">
    <property type="protein sequence ID" value="VTJ80341.1"/>
    <property type="molecule type" value="Genomic_DNA"/>
</dbReference>
<feature type="region of interest" description="Disordered" evidence="1">
    <location>
        <begin position="1"/>
        <end position="59"/>
    </location>
</feature>
<dbReference type="AlphaFoldDB" id="A0A5E4CHG9"/>